<organism evidence="1 2">
    <name type="scientific">Aneurinibacillus danicus</name>
    <dbReference type="NCBI Taxonomy" id="267746"/>
    <lineage>
        <taxon>Bacteria</taxon>
        <taxon>Bacillati</taxon>
        <taxon>Bacillota</taxon>
        <taxon>Bacilli</taxon>
        <taxon>Bacillales</taxon>
        <taxon>Paenibacillaceae</taxon>
        <taxon>Aneurinibacillus group</taxon>
        <taxon>Aneurinibacillus</taxon>
    </lineage>
</organism>
<keyword evidence="2" id="KW-1185">Reference proteome</keyword>
<comment type="caution">
    <text evidence="1">The sequence shown here is derived from an EMBL/GenBank/DDBJ whole genome shotgun (WGS) entry which is preliminary data.</text>
</comment>
<dbReference type="AlphaFoldDB" id="A0A511VBH6"/>
<dbReference type="EMBL" id="BJXX01000175">
    <property type="protein sequence ID" value="GEN36276.1"/>
    <property type="molecule type" value="Genomic_DNA"/>
</dbReference>
<accession>A0A511VBH6</accession>
<evidence type="ECO:0000313" key="1">
    <source>
        <dbReference type="EMBL" id="GEN36276.1"/>
    </source>
</evidence>
<proteinExistence type="predicted"/>
<reference evidence="1 2" key="1">
    <citation type="submission" date="2019-07" db="EMBL/GenBank/DDBJ databases">
        <title>Whole genome shotgun sequence of Aneurinibacillus danicus NBRC 102444.</title>
        <authorList>
            <person name="Hosoyama A."/>
            <person name="Uohara A."/>
            <person name="Ohji S."/>
            <person name="Ichikawa N."/>
        </authorList>
    </citation>
    <scope>NUCLEOTIDE SEQUENCE [LARGE SCALE GENOMIC DNA]</scope>
    <source>
        <strain evidence="1 2">NBRC 102444</strain>
    </source>
</reference>
<gene>
    <name evidence="1" type="ORF">ADA01nite_37360</name>
</gene>
<protein>
    <submittedName>
        <fullName evidence="1">Uncharacterized protein</fullName>
    </submittedName>
</protein>
<evidence type="ECO:0000313" key="2">
    <source>
        <dbReference type="Proteomes" id="UP000321157"/>
    </source>
</evidence>
<sequence>MKYGDKMANKAQSQTDILDAALLQVANEGKVYITCMGDLGFPNISVRQVDVYEGKLIFSLMKGAYFYVDHATFISLVSPKRCGSSGCEARFKRPGYFVPC</sequence>
<dbReference type="Proteomes" id="UP000321157">
    <property type="component" value="Unassembled WGS sequence"/>
</dbReference>
<name>A0A511VBH6_9BACL</name>